<dbReference type="GO" id="GO:0003677">
    <property type="term" value="F:DNA binding"/>
    <property type="evidence" value="ECO:0007669"/>
    <property type="project" value="UniProtKB-KW"/>
</dbReference>
<protein>
    <submittedName>
        <fullName evidence="7">His-tagged neocarzinostatin apoprotein</fullName>
    </submittedName>
</protein>
<dbReference type="SUPFAM" id="SSF49319">
    <property type="entry name" value="Actinoxanthin-like"/>
    <property type="match status" value="1"/>
</dbReference>
<dbReference type="InterPro" id="IPR002186">
    <property type="entry name" value="Neocarzinostatin_fam"/>
</dbReference>
<feature type="chain" id="PRO_5004023411" evidence="6">
    <location>
        <begin position="33"/>
        <end position="142"/>
    </location>
</feature>
<organism evidence="7 8">
    <name type="scientific">Amycolatopsis azurea DSM 43854</name>
    <dbReference type="NCBI Taxonomy" id="1238180"/>
    <lineage>
        <taxon>Bacteria</taxon>
        <taxon>Bacillati</taxon>
        <taxon>Actinomycetota</taxon>
        <taxon>Actinomycetes</taxon>
        <taxon>Pseudonocardiales</taxon>
        <taxon>Pseudonocardiaceae</taxon>
        <taxon>Amycolatopsis</taxon>
    </lineage>
</organism>
<evidence type="ECO:0000256" key="6">
    <source>
        <dbReference type="SAM" id="SignalP"/>
    </source>
</evidence>
<dbReference type="Proteomes" id="UP000014137">
    <property type="component" value="Unassembled WGS sequence"/>
</dbReference>
<reference evidence="7 8" key="1">
    <citation type="submission" date="2012-10" db="EMBL/GenBank/DDBJ databases">
        <title>Genome assembly of Amycolatopsis azurea DSM 43854.</title>
        <authorList>
            <person name="Khatri I."/>
            <person name="Kaur I."/>
            <person name="Subramanian S."/>
            <person name="Mayilraj S."/>
        </authorList>
    </citation>
    <scope>NUCLEOTIDE SEQUENCE [LARGE SCALE GENOMIC DNA]</scope>
    <source>
        <strain evidence="7 8">DSM 43854</strain>
    </source>
</reference>
<evidence type="ECO:0000256" key="5">
    <source>
        <dbReference type="ARBA" id="ARBA00023157"/>
    </source>
</evidence>
<keyword evidence="3" id="KW-0044">Antibiotic</keyword>
<evidence type="ECO:0000256" key="4">
    <source>
        <dbReference type="ARBA" id="ARBA00023125"/>
    </source>
</evidence>
<dbReference type="EMBL" id="ANMG01000079">
    <property type="protein sequence ID" value="EMD23137.1"/>
    <property type="molecule type" value="Genomic_DNA"/>
</dbReference>
<comment type="caution">
    <text evidence="7">The sequence shown here is derived from an EMBL/GenBank/DDBJ whole genome shotgun (WGS) entry which is preliminary data.</text>
</comment>
<dbReference type="Pfam" id="PF00960">
    <property type="entry name" value="Neocarzinostat"/>
    <property type="match status" value="1"/>
</dbReference>
<accession>M2QAN5</accession>
<evidence type="ECO:0000256" key="3">
    <source>
        <dbReference type="ARBA" id="ARBA00023022"/>
    </source>
</evidence>
<dbReference type="AlphaFoldDB" id="M2QAN5"/>
<dbReference type="PRINTS" id="PR01885">
    <property type="entry name" value="MACROMOMYCIN"/>
</dbReference>
<keyword evidence="4" id="KW-0238">DNA-binding</keyword>
<proteinExistence type="inferred from homology"/>
<keyword evidence="2" id="KW-0929">Antimicrobial</keyword>
<keyword evidence="6" id="KW-0732">Signal</keyword>
<evidence type="ECO:0000256" key="2">
    <source>
        <dbReference type="ARBA" id="ARBA00022529"/>
    </source>
</evidence>
<sequence length="142" mass="13530">MITVSAKLVAKFAGSAIAALGLLAVVAPGASAAAAVTVTPSSGLSDGAVVQVTGTGLTPGATYRVGECAQDATGQFPCSPSQLSLVADAAGKISSPVTVQKNFTGVLPDGSSYGAVDCKVITCVVGLGDAAGNGGGVIISFS</sequence>
<dbReference type="GO" id="GO:0042742">
    <property type="term" value="P:defense response to bacterium"/>
    <property type="evidence" value="ECO:0007669"/>
    <property type="project" value="UniProtKB-KW"/>
</dbReference>
<evidence type="ECO:0000313" key="8">
    <source>
        <dbReference type="Proteomes" id="UP000014137"/>
    </source>
</evidence>
<keyword evidence="5" id="KW-1015">Disulfide bond</keyword>
<evidence type="ECO:0000313" key="7">
    <source>
        <dbReference type="EMBL" id="EMD23137.1"/>
    </source>
</evidence>
<evidence type="ECO:0000256" key="1">
    <source>
        <dbReference type="ARBA" id="ARBA00010648"/>
    </source>
</evidence>
<name>M2QAN5_9PSEU</name>
<gene>
    <name evidence="7" type="ORF">C791_7499</name>
</gene>
<dbReference type="NCBIfam" id="NF040680">
    <property type="entry name" value="chromo_anti"/>
    <property type="match status" value="1"/>
</dbReference>
<comment type="similarity">
    <text evidence="1">Belongs to the neocarzinostatin family.</text>
</comment>
<dbReference type="PATRIC" id="fig|1238180.3.peg.7101"/>
<feature type="signal peptide" evidence="6">
    <location>
        <begin position="1"/>
        <end position="32"/>
    </location>
</feature>
<dbReference type="InterPro" id="IPR027273">
    <property type="entry name" value="Neocarzinostatin-like"/>
</dbReference>
<dbReference type="Gene3D" id="2.60.40.230">
    <property type="entry name" value="Neocarzinostatin-like"/>
    <property type="match status" value="1"/>
</dbReference>